<feature type="transmembrane region" description="Helical" evidence="3">
    <location>
        <begin position="96"/>
        <end position="115"/>
    </location>
</feature>
<dbReference type="PROSITE" id="PS50887">
    <property type="entry name" value="GGDEF"/>
    <property type="match status" value="1"/>
</dbReference>
<dbReference type="PANTHER" id="PTHR45138:SF9">
    <property type="entry name" value="DIGUANYLATE CYCLASE DGCM-RELATED"/>
    <property type="match status" value="1"/>
</dbReference>
<dbReference type="InterPro" id="IPR043128">
    <property type="entry name" value="Rev_trsase/Diguanyl_cyclase"/>
</dbReference>
<dbReference type="SMART" id="SM00267">
    <property type="entry name" value="GGDEF"/>
    <property type="match status" value="1"/>
</dbReference>
<feature type="transmembrane region" description="Helical" evidence="3">
    <location>
        <begin position="155"/>
        <end position="178"/>
    </location>
</feature>
<dbReference type="Pfam" id="PF00990">
    <property type="entry name" value="GGDEF"/>
    <property type="match status" value="1"/>
</dbReference>
<dbReference type="GO" id="GO:0052621">
    <property type="term" value="F:diguanylate cyclase activity"/>
    <property type="evidence" value="ECO:0007669"/>
    <property type="project" value="UniProtKB-EC"/>
</dbReference>
<dbReference type="PANTHER" id="PTHR45138">
    <property type="entry name" value="REGULATORY COMPONENTS OF SENSORY TRANSDUCTION SYSTEM"/>
    <property type="match status" value="1"/>
</dbReference>
<evidence type="ECO:0000256" key="1">
    <source>
        <dbReference type="ARBA" id="ARBA00012528"/>
    </source>
</evidence>
<dbReference type="GO" id="GO:0043709">
    <property type="term" value="P:cell adhesion involved in single-species biofilm formation"/>
    <property type="evidence" value="ECO:0007669"/>
    <property type="project" value="TreeGrafter"/>
</dbReference>
<dbReference type="InterPro" id="IPR029787">
    <property type="entry name" value="Nucleotide_cyclase"/>
</dbReference>
<reference evidence="5 6" key="1">
    <citation type="submission" date="2017-06" db="EMBL/GenBank/DDBJ databases">
        <authorList>
            <person name="Kim H.J."/>
            <person name="Triplett B.A."/>
        </authorList>
    </citation>
    <scope>NUCLEOTIDE SEQUENCE [LARGE SCALE GENOMIC DNA]</scope>
    <source>
        <strain evidence="5 6">DSM 18704</strain>
    </source>
</reference>
<organism evidence="5 6">
    <name type="scientific">Granulicella rosea</name>
    <dbReference type="NCBI Taxonomy" id="474952"/>
    <lineage>
        <taxon>Bacteria</taxon>
        <taxon>Pseudomonadati</taxon>
        <taxon>Acidobacteriota</taxon>
        <taxon>Terriglobia</taxon>
        <taxon>Terriglobales</taxon>
        <taxon>Acidobacteriaceae</taxon>
        <taxon>Granulicella</taxon>
    </lineage>
</organism>
<dbReference type="FunFam" id="3.30.70.270:FF:000001">
    <property type="entry name" value="Diguanylate cyclase domain protein"/>
    <property type="match status" value="1"/>
</dbReference>
<dbReference type="EC" id="2.7.7.65" evidence="1"/>
<dbReference type="GO" id="GO:1902201">
    <property type="term" value="P:negative regulation of bacterial-type flagellum-dependent cell motility"/>
    <property type="evidence" value="ECO:0007669"/>
    <property type="project" value="TreeGrafter"/>
</dbReference>
<keyword evidence="3" id="KW-0812">Transmembrane</keyword>
<feature type="transmembrane region" description="Helical" evidence="3">
    <location>
        <begin position="121"/>
        <end position="143"/>
    </location>
</feature>
<evidence type="ECO:0000313" key="6">
    <source>
        <dbReference type="Proteomes" id="UP000198356"/>
    </source>
</evidence>
<dbReference type="RefSeq" id="WP_089409524.1">
    <property type="nucleotide sequence ID" value="NZ_FZOU01000006.1"/>
</dbReference>
<dbReference type="EMBL" id="FZOU01000006">
    <property type="protein sequence ID" value="SNT26903.1"/>
    <property type="molecule type" value="Genomic_DNA"/>
</dbReference>
<evidence type="ECO:0000256" key="2">
    <source>
        <dbReference type="ARBA" id="ARBA00034247"/>
    </source>
</evidence>
<dbReference type="GO" id="GO:0005886">
    <property type="term" value="C:plasma membrane"/>
    <property type="evidence" value="ECO:0007669"/>
    <property type="project" value="TreeGrafter"/>
</dbReference>
<dbReference type="InterPro" id="IPR050469">
    <property type="entry name" value="Diguanylate_Cyclase"/>
</dbReference>
<feature type="domain" description="GGDEF" evidence="4">
    <location>
        <begin position="254"/>
        <end position="385"/>
    </location>
</feature>
<evidence type="ECO:0000256" key="3">
    <source>
        <dbReference type="SAM" id="Phobius"/>
    </source>
</evidence>
<name>A0A239LAM9_9BACT</name>
<evidence type="ECO:0000259" key="4">
    <source>
        <dbReference type="PROSITE" id="PS50887"/>
    </source>
</evidence>
<dbReference type="OrthoDB" id="116590at2"/>
<dbReference type="InterPro" id="IPR000160">
    <property type="entry name" value="GGDEF_dom"/>
</dbReference>
<keyword evidence="3" id="KW-1133">Transmembrane helix</keyword>
<keyword evidence="3" id="KW-0472">Membrane</keyword>
<dbReference type="Gene3D" id="3.30.70.270">
    <property type="match status" value="1"/>
</dbReference>
<dbReference type="SUPFAM" id="SSF55073">
    <property type="entry name" value="Nucleotide cyclase"/>
    <property type="match status" value="1"/>
</dbReference>
<dbReference type="Proteomes" id="UP000198356">
    <property type="component" value="Unassembled WGS sequence"/>
</dbReference>
<keyword evidence="6" id="KW-1185">Reference proteome</keyword>
<dbReference type="CDD" id="cd01949">
    <property type="entry name" value="GGDEF"/>
    <property type="match status" value="1"/>
</dbReference>
<dbReference type="AlphaFoldDB" id="A0A239LAM9"/>
<comment type="catalytic activity">
    <reaction evidence="2">
        <text>2 GTP = 3',3'-c-di-GMP + 2 diphosphate</text>
        <dbReference type="Rhea" id="RHEA:24898"/>
        <dbReference type="ChEBI" id="CHEBI:33019"/>
        <dbReference type="ChEBI" id="CHEBI:37565"/>
        <dbReference type="ChEBI" id="CHEBI:58805"/>
        <dbReference type="EC" id="2.7.7.65"/>
    </reaction>
</comment>
<accession>A0A239LAM9</accession>
<feature type="transmembrane region" description="Helical" evidence="3">
    <location>
        <begin position="42"/>
        <end position="60"/>
    </location>
</feature>
<feature type="transmembrane region" description="Helical" evidence="3">
    <location>
        <begin position="66"/>
        <end position="84"/>
    </location>
</feature>
<sequence>MTTSFHFDIGTQCAAACLLCLVFGVVLLLLARRFPHIRGAHAMAQGFFCSSFAAGIFLLRGPVLDTPSFVVANGLLWTGFILFYRGVAESLRMRPSYGFPVAVAAVGLASLAIHGQVDTQIITRIGIISATSFLLKLYLAIGVARHRPWSRLQRWTLGFVAASMLVNLLRSLGTLVVAPSASIFQYDPVQAGYTLSALLSALGLGILCLALVGQQVTAGIEQDARRDTLTGALNRLGIEELMAVELERARRGATSFAIALLDVDNFKAFNDLGGHAAGDEVLRHVVASISRQLRPYDACGRLGGDEFLILLPGASEFDAQAVCDRILREVSMRPAEGVAEPIPTVSMGWTIASRSDLVAEILARADRALYSAKQQGRNCVQTEMKPRRTHSSHEFPVLHAAETSVLRRVTAMKRRFRA</sequence>
<protein>
    <recommendedName>
        <fullName evidence="1">diguanylate cyclase</fullName>
        <ecNumber evidence="1">2.7.7.65</ecNumber>
    </recommendedName>
</protein>
<feature type="transmembrane region" description="Helical" evidence="3">
    <location>
        <begin position="6"/>
        <end position="30"/>
    </location>
</feature>
<proteinExistence type="predicted"/>
<feature type="transmembrane region" description="Helical" evidence="3">
    <location>
        <begin position="190"/>
        <end position="212"/>
    </location>
</feature>
<dbReference type="NCBIfam" id="TIGR00254">
    <property type="entry name" value="GGDEF"/>
    <property type="match status" value="1"/>
</dbReference>
<gene>
    <name evidence="5" type="ORF">SAMN05421770_106197</name>
</gene>
<evidence type="ECO:0000313" key="5">
    <source>
        <dbReference type="EMBL" id="SNT26903.1"/>
    </source>
</evidence>